<protein>
    <submittedName>
        <fullName evidence="1">Uncharacterized protein</fullName>
    </submittedName>
</protein>
<dbReference type="Proteomes" id="UP000276133">
    <property type="component" value="Unassembled WGS sequence"/>
</dbReference>
<name>A0A3M7RQI6_BRAPC</name>
<gene>
    <name evidence="1" type="ORF">BpHYR1_017028</name>
</gene>
<organism evidence="1 2">
    <name type="scientific">Brachionus plicatilis</name>
    <name type="common">Marine rotifer</name>
    <name type="synonym">Brachionus muelleri</name>
    <dbReference type="NCBI Taxonomy" id="10195"/>
    <lineage>
        <taxon>Eukaryota</taxon>
        <taxon>Metazoa</taxon>
        <taxon>Spiralia</taxon>
        <taxon>Gnathifera</taxon>
        <taxon>Rotifera</taxon>
        <taxon>Eurotatoria</taxon>
        <taxon>Monogononta</taxon>
        <taxon>Pseudotrocha</taxon>
        <taxon>Ploima</taxon>
        <taxon>Brachionidae</taxon>
        <taxon>Brachionus</taxon>
    </lineage>
</organism>
<proteinExistence type="predicted"/>
<dbReference type="EMBL" id="REGN01002906">
    <property type="protein sequence ID" value="RNA25548.1"/>
    <property type="molecule type" value="Genomic_DNA"/>
</dbReference>
<accession>A0A3M7RQI6</accession>
<dbReference type="AlphaFoldDB" id="A0A3M7RQI6"/>
<keyword evidence="2" id="KW-1185">Reference proteome</keyword>
<sequence length="69" mass="8182">MIYFYLTNSFLIRWVNIDPYKINYENLVETKKINLKLNNLCLKHLRDSRNTANFLAGGHLAGQRNVHNF</sequence>
<reference evidence="1 2" key="1">
    <citation type="journal article" date="2018" name="Sci. Rep.">
        <title>Genomic signatures of local adaptation to the degree of environmental predictability in rotifers.</title>
        <authorList>
            <person name="Franch-Gras L."/>
            <person name="Hahn C."/>
            <person name="Garcia-Roger E.M."/>
            <person name="Carmona M.J."/>
            <person name="Serra M."/>
            <person name="Gomez A."/>
        </authorList>
    </citation>
    <scope>NUCLEOTIDE SEQUENCE [LARGE SCALE GENOMIC DNA]</scope>
    <source>
        <strain evidence="1">HYR1</strain>
    </source>
</reference>
<comment type="caution">
    <text evidence="1">The sequence shown here is derived from an EMBL/GenBank/DDBJ whole genome shotgun (WGS) entry which is preliminary data.</text>
</comment>
<evidence type="ECO:0000313" key="1">
    <source>
        <dbReference type="EMBL" id="RNA25548.1"/>
    </source>
</evidence>
<evidence type="ECO:0000313" key="2">
    <source>
        <dbReference type="Proteomes" id="UP000276133"/>
    </source>
</evidence>